<dbReference type="Proteomes" id="UP001240236">
    <property type="component" value="Unassembled WGS sequence"/>
</dbReference>
<dbReference type="InterPro" id="IPR047928">
    <property type="entry name" value="Perm_prefix_1"/>
</dbReference>
<dbReference type="RefSeq" id="WP_307243000.1">
    <property type="nucleotide sequence ID" value="NZ_JAUSUZ010000001.1"/>
</dbReference>
<dbReference type="NCBIfam" id="NF038403">
    <property type="entry name" value="perm_prefix_1"/>
    <property type="match status" value="1"/>
</dbReference>
<organism evidence="2 3">
    <name type="scientific">Catenuloplanes indicus</name>
    <dbReference type="NCBI Taxonomy" id="137267"/>
    <lineage>
        <taxon>Bacteria</taxon>
        <taxon>Bacillati</taxon>
        <taxon>Actinomycetota</taxon>
        <taxon>Actinomycetes</taxon>
        <taxon>Micromonosporales</taxon>
        <taxon>Micromonosporaceae</taxon>
        <taxon>Catenuloplanes</taxon>
    </lineage>
</organism>
<dbReference type="AlphaFoldDB" id="A0AAE4AYX1"/>
<feature type="transmembrane region" description="Helical" evidence="1">
    <location>
        <begin position="120"/>
        <end position="138"/>
    </location>
</feature>
<evidence type="ECO:0000313" key="3">
    <source>
        <dbReference type="Proteomes" id="UP001240236"/>
    </source>
</evidence>
<gene>
    <name evidence="2" type="ORF">J2S42_005114</name>
</gene>
<protein>
    <submittedName>
        <fullName evidence="2">Uncharacterized protein</fullName>
    </submittedName>
</protein>
<proteinExistence type="predicted"/>
<feature type="transmembrane region" description="Helical" evidence="1">
    <location>
        <begin position="81"/>
        <end position="100"/>
    </location>
</feature>
<sequence length="217" mass="23065">MRIDEFLRRLDAGLSGPRRRRADLLREARDGLADSAAALRARGVPAAEAERLAVAEFGADALDELIRDYRIEIAAGQGRRVALLLLLIPAGLVTSDLLWWRAPTDTSGAGDGFLALADAVAWLGYAGGALALAALAGLRGHARRRTDPRRLIRALGLLALAVTGAIWVFGSCAAADTLAADPAALTWPPMVAALLLLHGTQALMTWLALRTLRDAHR</sequence>
<keyword evidence="1" id="KW-0812">Transmembrane</keyword>
<accession>A0AAE4AYX1</accession>
<evidence type="ECO:0000313" key="2">
    <source>
        <dbReference type="EMBL" id="MDQ0368445.1"/>
    </source>
</evidence>
<name>A0AAE4AYX1_9ACTN</name>
<keyword evidence="3" id="KW-1185">Reference proteome</keyword>
<evidence type="ECO:0000256" key="1">
    <source>
        <dbReference type="SAM" id="Phobius"/>
    </source>
</evidence>
<dbReference type="EMBL" id="JAUSUZ010000001">
    <property type="protein sequence ID" value="MDQ0368445.1"/>
    <property type="molecule type" value="Genomic_DNA"/>
</dbReference>
<keyword evidence="1" id="KW-1133">Transmembrane helix</keyword>
<reference evidence="2 3" key="1">
    <citation type="submission" date="2023-07" db="EMBL/GenBank/DDBJ databases">
        <title>Sequencing the genomes of 1000 actinobacteria strains.</title>
        <authorList>
            <person name="Klenk H.-P."/>
        </authorList>
    </citation>
    <scope>NUCLEOTIDE SEQUENCE [LARGE SCALE GENOMIC DNA]</scope>
    <source>
        <strain evidence="2 3">DSM 44709</strain>
    </source>
</reference>
<comment type="caution">
    <text evidence="2">The sequence shown here is derived from an EMBL/GenBank/DDBJ whole genome shotgun (WGS) entry which is preliminary data.</text>
</comment>
<feature type="transmembrane region" description="Helical" evidence="1">
    <location>
        <begin position="150"/>
        <end position="170"/>
    </location>
</feature>
<keyword evidence="1" id="KW-0472">Membrane</keyword>
<feature type="transmembrane region" description="Helical" evidence="1">
    <location>
        <begin position="190"/>
        <end position="209"/>
    </location>
</feature>